<keyword evidence="3" id="KW-0050">Antiport</keyword>
<dbReference type="PANTHER" id="PTHR43298">
    <property type="entry name" value="MULTIDRUG RESISTANCE PROTEIN NORM-RELATED"/>
    <property type="match status" value="1"/>
</dbReference>
<dbReference type="Proteomes" id="UP001595925">
    <property type="component" value="Unassembled WGS sequence"/>
</dbReference>
<feature type="transmembrane region" description="Helical" evidence="11">
    <location>
        <begin position="322"/>
        <end position="342"/>
    </location>
</feature>
<dbReference type="RefSeq" id="WP_224828431.1">
    <property type="nucleotide sequence ID" value="NZ_JAIVEF010000006.1"/>
</dbReference>
<organism evidence="12 13">
    <name type="scientific">Saliphagus infecundisoli</name>
    <dbReference type="NCBI Taxonomy" id="1849069"/>
    <lineage>
        <taxon>Archaea</taxon>
        <taxon>Methanobacteriati</taxon>
        <taxon>Methanobacteriota</taxon>
        <taxon>Stenosarchaea group</taxon>
        <taxon>Halobacteria</taxon>
        <taxon>Halobacteriales</taxon>
        <taxon>Natrialbaceae</taxon>
        <taxon>Saliphagus</taxon>
    </lineage>
</organism>
<feature type="transmembrane region" description="Helical" evidence="11">
    <location>
        <begin position="134"/>
        <end position="154"/>
    </location>
</feature>
<keyword evidence="13" id="KW-1185">Reference proteome</keyword>
<feature type="transmembrane region" description="Helical" evidence="11">
    <location>
        <begin position="12"/>
        <end position="31"/>
    </location>
</feature>
<keyword evidence="4" id="KW-1003">Cell membrane</keyword>
<comment type="caution">
    <text evidence="12">The sequence shown here is derived from an EMBL/GenBank/DDBJ whole genome shotgun (WGS) entry which is preliminary data.</text>
</comment>
<keyword evidence="7" id="KW-0406">Ion transport</keyword>
<evidence type="ECO:0000256" key="8">
    <source>
        <dbReference type="ARBA" id="ARBA00023136"/>
    </source>
</evidence>
<protein>
    <recommendedName>
        <fullName evidence="9">Multidrug-efflux transporter</fullName>
    </recommendedName>
</protein>
<sequence length="495" mass="51030">MLDVSREEIVEGSLARALLVLAAPLLVQNLVQVAQQVIDLFWLGRLGADAVAAVGLNFPLVALLGVVAIGTLVGTQILVSQRVGADDLVAGRRAAVNGTILGFVLGLVVGLVTAVFAGEVIGLFDTTPRVGEMAATYLTVYALAMPIFSASDTLESGFVGWGDTRAALYINVLAIGTNAVLDPFLIFGWWLFPELGVAGAALATGIGYTGGLLLGIGMALRGRSGLLIDRSVLVFHTKDLREIVSIGWPNAAQSAASQAVRVVMIAIVTVAGGTAGVAAYTIGAQVATVSFVPATGLQHAAQSVIGQNLGAERPDRASRTTWIGVALAAGTLVLVGAVQWFVPETLTLVFVPDATGTELELTADYLQILAYGYWAIGATYLLRGGFNGARRTRTSLVATLLQYWAARLPIAAVGVYVLGAGVVGVFWAVTLSNIVAAIGLGLYYRHEVADGMYERAAEVASGEEGDDGERPDAETDGNGDEGTSAAAATDGSGAG</sequence>
<feature type="transmembrane region" description="Helical" evidence="11">
    <location>
        <begin position="51"/>
        <end position="79"/>
    </location>
</feature>
<evidence type="ECO:0000313" key="12">
    <source>
        <dbReference type="EMBL" id="MFC4989016.1"/>
    </source>
</evidence>
<feature type="transmembrane region" description="Helical" evidence="11">
    <location>
        <begin position="166"/>
        <end position="192"/>
    </location>
</feature>
<evidence type="ECO:0000313" key="13">
    <source>
        <dbReference type="Proteomes" id="UP001595925"/>
    </source>
</evidence>
<dbReference type="PANTHER" id="PTHR43298:SF2">
    <property type="entry name" value="FMN_FAD EXPORTER YEEO-RELATED"/>
    <property type="match status" value="1"/>
</dbReference>
<keyword evidence="2" id="KW-0813">Transport</keyword>
<comment type="subcellular location">
    <subcellularLocation>
        <location evidence="1">Cell membrane</location>
        <topology evidence="1">Multi-pass membrane protein</topology>
    </subcellularLocation>
</comment>
<evidence type="ECO:0000256" key="1">
    <source>
        <dbReference type="ARBA" id="ARBA00004651"/>
    </source>
</evidence>
<keyword evidence="5 11" id="KW-0812">Transmembrane</keyword>
<feature type="compositionally biased region" description="Low complexity" evidence="10">
    <location>
        <begin position="481"/>
        <end position="495"/>
    </location>
</feature>
<accession>A0ABD5QGT3</accession>
<keyword evidence="6 11" id="KW-1133">Transmembrane helix</keyword>
<evidence type="ECO:0000256" key="9">
    <source>
        <dbReference type="ARBA" id="ARBA00031636"/>
    </source>
</evidence>
<evidence type="ECO:0000256" key="6">
    <source>
        <dbReference type="ARBA" id="ARBA00022989"/>
    </source>
</evidence>
<name>A0ABD5QGT3_9EURY</name>
<reference evidence="12 13" key="1">
    <citation type="journal article" date="2019" name="Int. J. Syst. Evol. Microbiol.">
        <title>The Global Catalogue of Microorganisms (GCM) 10K type strain sequencing project: providing services to taxonomists for standard genome sequencing and annotation.</title>
        <authorList>
            <consortium name="The Broad Institute Genomics Platform"/>
            <consortium name="The Broad Institute Genome Sequencing Center for Infectious Disease"/>
            <person name="Wu L."/>
            <person name="Ma J."/>
        </authorList>
    </citation>
    <scope>NUCLEOTIDE SEQUENCE [LARGE SCALE GENOMIC DNA]</scope>
    <source>
        <strain evidence="12 13">CGMCC 1.15824</strain>
    </source>
</reference>
<dbReference type="InterPro" id="IPR002528">
    <property type="entry name" value="MATE_fam"/>
</dbReference>
<dbReference type="AlphaFoldDB" id="A0ABD5QGT3"/>
<keyword evidence="8 11" id="KW-0472">Membrane</keyword>
<evidence type="ECO:0000256" key="4">
    <source>
        <dbReference type="ARBA" id="ARBA00022475"/>
    </source>
</evidence>
<evidence type="ECO:0000256" key="7">
    <source>
        <dbReference type="ARBA" id="ARBA00023065"/>
    </source>
</evidence>
<dbReference type="InterPro" id="IPR048279">
    <property type="entry name" value="MdtK-like"/>
</dbReference>
<feature type="transmembrane region" description="Helical" evidence="11">
    <location>
        <begin position="100"/>
        <end position="122"/>
    </location>
</feature>
<evidence type="ECO:0000256" key="11">
    <source>
        <dbReference type="SAM" id="Phobius"/>
    </source>
</evidence>
<dbReference type="EMBL" id="JBHSJG010000038">
    <property type="protein sequence ID" value="MFC4989016.1"/>
    <property type="molecule type" value="Genomic_DNA"/>
</dbReference>
<feature type="region of interest" description="Disordered" evidence="10">
    <location>
        <begin position="458"/>
        <end position="495"/>
    </location>
</feature>
<evidence type="ECO:0000256" key="3">
    <source>
        <dbReference type="ARBA" id="ARBA00022449"/>
    </source>
</evidence>
<dbReference type="GO" id="GO:0005886">
    <property type="term" value="C:plasma membrane"/>
    <property type="evidence" value="ECO:0007669"/>
    <property type="project" value="UniProtKB-SubCell"/>
</dbReference>
<dbReference type="InterPro" id="IPR050222">
    <property type="entry name" value="MATE_MdtK"/>
</dbReference>
<gene>
    <name evidence="12" type="ORF">ACFPFO_14825</name>
</gene>
<evidence type="ECO:0000256" key="2">
    <source>
        <dbReference type="ARBA" id="ARBA00022448"/>
    </source>
</evidence>
<dbReference type="GO" id="GO:0006811">
    <property type="term" value="P:monoatomic ion transport"/>
    <property type="evidence" value="ECO:0007669"/>
    <property type="project" value="UniProtKB-KW"/>
</dbReference>
<evidence type="ECO:0000256" key="5">
    <source>
        <dbReference type="ARBA" id="ARBA00022692"/>
    </source>
</evidence>
<evidence type="ECO:0000256" key="10">
    <source>
        <dbReference type="SAM" id="MobiDB-lite"/>
    </source>
</evidence>
<dbReference type="CDD" id="cd13137">
    <property type="entry name" value="MATE_NorM_like"/>
    <property type="match status" value="1"/>
</dbReference>
<feature type="transmembrane region" description="Helical" evidence="11">
    <location>
        <begin position="362"/>
        <end position="382"/>
    </location>
</feature>
<dbReference type="NCBIfam" id="TIGR00797">
    <property type="entry name" value="matE"/>
    <property type="match status" value="1"/>
</dbReference>
<dbReference type="PIRSF" id="PIRSF006603">
    <property type="entry name" value="DinF"/>
    <property type="match status" value="1"/>
</dbReference>
<dbReference type="Pfam" id="PF01554">
    <property type="entry name" value="MatE"/>
    <property type="match status" value="2"/>
</dbReference>
<feature type="transmembrane region" description="Helical" evidence="11">
    <location>
        <begin position="198"/>
        <end position="220"/>
    </location>
</feature>
<dbReference type="GO" id="GO:0015297">
    <property type="term" value="F:antiporter activity"/>
    <property type="evidence" value="ECO:0007669"/>
    <property type="project" value="UniProtKB-KW"/>
</dbReference>
<proteinExistence type="predicted"/>